<evidence type="ECO:0000313" key="4">
    <source>
        <dbReference type="EMBL" id="VDI15917.1"/>
    </source>
</evidence>
<feature type="compositionally biased region" description="Polar residues" evidence="2">
    <location>
        <begin position="137"/>
        <end position="154"/>
    </location>
</feature>
<evidence type="ECO:0000313" key="5">
    <source>
        <dbReference type="Proteomes" id="UP000596742"/>
    </source>
</evidence>
<evidence type="ECO:0000256" key="2">
    <source>
        <dbReference type="SAM" id="MobiDB-lite"/>
    </source>
</evidence>
<accession>A0A8B6D966</accession>
<evidence type="ECO:0000259" key="3">
    <source>
        <dbReference type="PROSITE" id="PS50157"/>
    </source>
</evidence>
<keyword evidence="5" id="KW-1185">Reference proteome</keyword>
<feature type="compositionally biased region" description="Low complexity" evidence="2">
    <location>
        <begin position="689"/>
        <end position="701"/>
    </location>
</feature>
<feature type="region of interest" description="Disordered" evidence="2">
    <location>
        <begin position="108"/>
        <end position="154"/>
    </location>
</feature>
<dbReference type="Proteomes" id="UP000596742">
    <property type="component" value="Unassembled WGS sequence"/>
</dbReference>
<comment type="caution">
    <text evidence="4">The sequence shown here is derived from an EMBL/GenBank/DDBJ whole genome shotgun (WGS) entry which is preliminary data.</text>
</comment>
<feature type="compositionally biased region" description="Polar residues" evidence="2">
    <location>
        <begin position="712"/>
        <end position="721"/>
    </location>
</feature>
<feature type="region of interest" description="Disordered" evidence="2">
    <location>
        <begin position="270"/>
        <end position="293"/>
    </location>
</feature>
<dbReference type="GO" id="GO:0008270">
    <property type="term" value="F:zinc ion binding"/>
    <property type="evidence" value="ECO:0007669"/>
    <property type="project" value="UniProtKB-KW"/>
</dbReference>
<feature type="compositionally biased region" description="Basic and acidic residues" evidence="2">
    <location>
        <begin position="108"/>
        <end position="133"/>
    </location>
</feature>
<feature type="compositionally biased region" description="Basic and acidic residues" evidence="2">
    <location>
        <begin position="270"/>
        <end position="279"/>
    </location>
</feature>
<organism evidence="4 5">
    <name type="scientific">Mytilus galloprovincialis</name>
    <name type="common">Mediterranean mussel</name>
    <dbReference type="NCBI Taxonomy" id="29158"/>
    <lineage>
        <taxon>Eukaryota</taxon>
        <taxon>Metazoa</taxon>
        <taxon>Spiralia</taxon>
        <taxon>Lophotrochozoa</taxon>
        <taxon>Mollusca</taxon>
        <taxon>Bivalvia</taxon>
        <taxon>Autobranchia</taxon>
        <taxon>Pteriomorphia</taxon>
        <taxon>Mytilida</taxon>
        <taxon>Mytiloidea</taxon>
        <taxon>Mytilidae</taxon>
        <taxon>Mytilinae</taxon>
        <taxon>Mytilus</taxon>
    </lineage>
</organism>
<protein>
    <recommendedName>
        <fullName evidence="3">C2H2-type domain-containing protein</fullName>
    </recommendedName>
</protein>
<keyword evidence="1" id="KW-0863">Zinc-finger</keyword>
<feature type="compositionally biased region" description="Basic and acidic residues" evidence="2">
    <location>
        <begin position="335"/>
        <end position="347"/>
    </location>
</feature>
<dbReference type="PROSITE" id="PS00028">
    <property type="entry name" value="ZINC_FINGER_C2H2_1"/>
    <property type="match status" value="1"/>
</dbReference>
<dbReference type="SMART" id="SM00355">
    <property type="entry name" value="ZnF_C2H2"/>
    <property type="match status" value="3"/>
</dbReference>
<reference evidence="4" key="1">
    <citation type="submission" date="2018-11" db="EMBL/GenBank/DDBJ databases">
        <authorList>
            <person name="Alioto T."/>
            <person name="Alioto T."/>
        </authorList>
    </citation>
    <scope>NUCLEOTIDE SEQUENCE</scope>
</reference>
<dbReference type="InterPro" id="IPR013087">
    <property type="entry name" value="Znf_C2H2_type"/>
</dbReference>
<gene>
    <name evidence="4" type="ORF">MGAL_10B027135</name>
</gene>
<dbReference type="PROSITE" id="PS50157">
    <property type="entry name" value="ZINC_FINGER_C2H2_2"/>
    <property type="match status" value="1"/>
</dbReference>
<proteinExistence type="predicted"/>
<dbReference type="OrthoDB" id="10359934at2759"/>
<evidence type="ECO:0000256" key="1">
    <source>
        <dbReference type="PROSITE-ProRule" id="PRU00042"/>
    </source>
</evidence>
<feature type="compositionally biased region" description="Polar residues" evidence="2">
    <location>
        <begin position="280"/>
        <end position="293"/>
    </location>
</feature>
<dbReference type="Gene3D" id="3.30.160.60">
    <property type="entry name" value="Classic Zinc Finger"/>
    <property type="match status" value="1"/>
</dbReference>
<feature type="region of interest" description="Disordered" evidence="2">
    <location>
        <begin position="1223"/>
        <end position="1248"/>
    </location>
</feature>
<feature type="region of interest" description="Disordered" evidence="2">
    <location>
        <begin position="675"/>
        <end position="731"/>
    </location>
</feature>
<name>A0A8B6D966_MYTGA</name>
<keyword evidence="1" id="KW-0479">Metal-binding</keyword>
<keyword evidence="1" id="KW-0862">Zinc</keyword>
<feature type="region of interest" description="Disordered" evidence="2">
    <location>
        <begin position="329"/>
        <end position="351"/>
    </location>
</feature>
<sequence length="1370" mass="153405">MMDDFMPFSILDESDSEDILYCKNCGELLEEQSDMVNHDCPKLSAEHKKDLKMTLTLDKLNHKNKTQNKSSLNKRKHCDTLNQELTEQVFLIKEDTTIKNNYHGEKTLNEKDAKRTKLDINEDKQSTQSENRKKWANKTSTKMKSQKQFMNNKSSKVKIQRLDVNLKGIDDPLSTKLDSFISPKGADTKVNGESVEMQEKIQPASNRLGPEMKQELSKIKRNSRKAGSHKHKIMPSVRAEIKGTTNLDNVNIRIEKFQNNEQGPPKMRIEREQNEKDITSTKVTPKSTDNTQTLNSVEVDPYSDVVDNTNIQDDVAMHLTLQGEITQASSPRMGGEIEEKQEEKVSEKGGGTKKPLFMTLCDSCGFFVPTEHECAVQNNSNLELFTSVLSTESEDRIPKGTDFVIVEKGASNQDLSVQNFHQINGYLKSGKDSMLEYYNCIQCGESFVSNNIQIKSEEQIFSIGSDLITFFRCEKCTILLSVKDKIKEGLVTCMNVDDFTPLIDRKKNKVVCRICGEDLNELEKIKWLSHFVSHAKQMKKQCIICLQPIFTLRKTRTHMRKHKILIDSTNFFRQVKPELSGCHKKPEKINSMTNNDMYSMCNEKTINRVQSSEGSAAEISRVETGILDHVTTELTNCNQTDKETPTIYDKDGNMFRVDLAKNTLICNFQKESKNKNMSHDTMRKSVGISSSRNESSERSQSVYTYKVDGNNVVPTSETSVPDNRWRSNDRNKLTNSLDKYNLRKGKRKVDYAELDKGLDLASQCAVAPSHVRLSSGYRSRGSNFNGVVPAKYQSDLNRQSIAAATFNTKAPLVNRHVTSMSYYHTPPAGNRLTMASANTTPVVQSNTNIIRTNQNYANSLLSSQAYIGDLIQTLDTCPSTEISDQFLQLADGHPVVNTPSSQLNEISSSKNMFDDILTSVGTVRTYPSYHGNNQRPISHGLEVQTPINHSNSHLLLGNVSQISDNAPHLQSKSLIHVPQASVVRLIDNSGQVSQTTQGKMSNTSMIDLNNISVPVSATSYPNDLLGQLVQSSGITESLQDGDIFSNYVQDNIPHSSRDIPTSLMSTTHGPQVSHTSVLPNHVSKTLSLSKPLALPQQVALTSSISQPSALPQQVAQTSSISQTLSLPQQLAQTLSVSQPLGLPQQVAKTSELINVSVSLPYTSSGSLIQSNMANTTTHEPQTNAGGVPNSLDENFNRIQKLYMQEMPEGMTDEEEIKFLSQMSSGGATPFQIKESSDSDNESTSDKVNYYNHSQNEDEKVQNEENANCETLNIGIVQNFDEGNPMFVQEEVEVESTYSKGRPLTCRRKKISPKQSEDFKCKLCILTFRRKDLLSKHEELHVTNPHTCWQCCLTFNSAVQYSNHVKDKGNH</sequence>
<feature type="domain" description="C2H2-type" evidence="3">
    <location>
        <begin position="1318"/>
        <end position="1345"/>
    </location>
</feature>
<dbReference type="EMBL" id="UYJE01003034">
    <property type="protein sequence ID" value="VDI15917.1"/>
    <property type="molecule type" value="Genomic_DNA"/>
</dbReference>